<organism evidence="2 3">
    <name type="scientific">Amantichitinum ursilacus</name>
    <dbReference type="NCBI Taxonomy" id="857265"/>
    <lineage>
        <taxon>Bacteria</taxon>
        <taxon>Pseudomonadati</taxon>
        <taxon>Pseudomonadota</taxon>
        <taxon>Betaproteobacteria</taxon>
        <taxon>Neisseriales</taxon>
        <taxon>Chitinibacteraceae</taxon>
        <taxon>Amantichitinum</taxon>
    </lineage>
</organism>
<proteinExistence type="predicted"/>
<dbReference type="Pfam" id="PF08570">
    <property type="entry name" value="DUF1761"/>
    <property type="match status" value="1"/>
</dbReference>
<dbReference type="Proteomes" id="UP000037939">
    <property type="component" value="Unassembled WGS sequence"/>
</dbReference>
<protein>
    <recommendedName>
        <fullName evidence="4">DUF1761 domain-containing protein</fullName>
    </recommendedName>
</protein>
<gene>
    <name evidence="2" type="ORF">WG78_19960</name>
</gene>
<evidence type="ECO:0000256" key="1">
    <source>
        <dbReference type="SAM" id="Phobius"/>
    </source>
</evidence>
<dbReference type="InterPro" id="IPR013879">
    <property type="entry name" value="DUF1761"/>
</dbReference>
<name>A0A0N0XG18_9NEIS</name>
<evidence type="ECO:0000313" key="2">
    <source>
        <dbReference type="EMBL" id="KPC49633.1"/>
    </source>
</evidence>
<dbReference type="AlphaFoldDB" id="A0A0N0XG18"/>
<feature type="transmembrane region" description="Helical" evidence="1">
    <location>
        <begin position="113"/>
        <end position="137"/>
    </location>
</feature>
<evidence type="ECO:0008006" key="4">
    <source>
        <dbReference type="Google" id="ProtNLM"/>
    </source>
</evidence>
<feature type="transmembrane region" description="Helical" evidence="1">
    <location>
        <begin position="53"/>
        <end position="75"/>
    </location>
</feature>
<sequence length="138" mass="14416">MNTLLYPINLLAVLAATVAVTILGGIWFAGIFGRQYAAVLGRADEPQGKMPPLYIVGPALCMLVTTCGCALLMQALQISSLAQALRFGGIVGVCGLAATAMNMAINPNIPRPLAYGVLSAGYFLLSSLIISAILFWLS</sequence>
<comment type="caution">
    <text evidence="2">The sequence shown here is derived from an EMBL/GenBank/DDBJ whole genome shotgun (WGS) entry which is preliminary data.</text>
</comment>
<dbReference type="EMBL" id="LAQT01000036">
    <property type="protein sequence ID" value="KPC49633.1"/>
    <property type="molecule type" value="Genomic_DNA"/>
</dbReference>
<feature type="transmembrane region" description="Helical" evidence="1">
    <location>
        <begin position="81"/>
        <end position="101"/>
    </location>
</feature>
<evidence type="ECO:0000313" key="3">
    <source>
        <dbReference type="Proteomes" id="UP000037939"/>
    </source>
</evidence>
<accession>A0A0N0XG18</accession>
<keyword evidence="1" id="KW-0812">Transmembrane</keyword>
<dbReference type="RefSeq" id="WP_053939563.1">
    <property type="nucleotide sequence ID" value="NZ_LAQT01000036.1"/>
</dbReference>
<keyword evidence="1" id="KW-0472">Membrane</keyword>
<keyword evidence="1" id="KW-1133">Transmembrane helix</keyword>
<keyword evidence="3" id="KW-1185">Reference proteome</keyword>
<reference evidence="2 3" key="1">
    <citation type="submission" date="2015-07" db="EMBL/GenBank/DDBJ databases">
        <title>Draft genome sequence of the Amantichitinum ursilacus IGB-41, a new chitin-degrading bacterium.</title>
        <authorList>
            <person name="Kirstahler P."/>
            <person name="Guenther M."/>
            <person name="Grumaz C."/>
            <person name="Rupp S."/>
            <person name="Zibek S."/>
            <person name="Sohn K."/>
        </authorList>
    </citation>
    <scope>NUCLEOTIDE SEQUENCE [LARGE SCALE GENOMIC DNA]</scope>
    <source>
        <strain evidence="2 3">IGB-41</strain>
    </source>
</reference>
<feature type="transmembrane region" description="Helical" evidence="1">
    <location>
        <begin position="6"/>
        <end position="32"/>
    </location>
</feature>